<dbReference type="GO" id="GO:0043165">
    <property type="term" value="P:Gram-negative-bacterium-type cell outer membrane assembly"/>
    <property type="evidence" value="ECO:0007669"/>
    <property type="project" value="UniProtKB-UniRule"/>
</dbReference>
<sequence length="381" mass="40933">MRLCAVALCALLFSGCALFSKEDGTEPVELVDFEPTAELDIVWRSGVGSGTDKAVVKLQPALDGDRIYAADAKGRVFAFNRANGKRLWRQKTDDAITGGVSSNAGVLLYGTGNGEVVALANEDGKELWRTALSSEVISVPLTNGTVVAAQTMDGRLHALDAETGETRWAYDSPPPVLTLRGTASPLMTDSAVIAGFATGKVMAFNPDNGLVLWERRVALPQGRSEIERMVDVDASPLLHEGVVFAASFQGNVTALGRNNGRPVWSQEASTHKDLSAEGRTLYLSEADSVVKAFSTATGEMRWQNDQLLRRLINGPQVVGDYLAVGDYDGYLHLLKRDDGSFAARRRLDRGGISGTMVTDGDTLYVQTDGGRLVALEVKPRD</sequence>
<reference evidence="7 8" key="1">
    <citation type="submission" date="2018-11" db="EMBL/GenBank/DDBJ databases">
        <title>Genomic Encyclopedia of Type Strains, Phase IV (KMG-IV): sequencing the most valuable type-strain genomes for metagenomic binning, comparative biology and taxonomic classification.</title>
        <authorList>
            <person name="Goeker M."/>
        </authorList>
    </citation>
    <scope>NUCLEOTIDE SEQUENCE [LARGE SCALE GENOMIC DNA]</scope>
    <source>
        <strain evidence="7 8">DSM 16974</strain>
    </source>
</reference>
<keyword evidence="1 4" id="KW-0732">Signal</keyword>
<dbReference type="EMBL" id="RJUK01000001">
    <property type="protein sequence ID" value="ROQ19838.1"/>
    <property type="molecule type" value="Genomic_DNA"/>
</dbReference>
<protein>
    <recommendedName>
        <fullName evidence="4">Outer membrane protein assembly factor BamB</fullName>
    </recommendedName>
</protein>
<evidence type="ECO:0000256" key="5">
    <source>
        <dbReference type="SAM" id="SignalP"/>
    </source>
</evidence>
<dbReference type="SMART" id="SM00564">
    <property type="entry name" value="PQQ"/>
    <property type="match status" value="7"/>
</dbReference>
<dbReference type="InterPro" id="IPR015943">
    <property type="entry name" value="WD40/YVTN_repeat-like_dom_sf"/>
</dbReference>
<dbReference type="InterPro" id="IPR018391">
    <property type="entry name" value="PQQ_b-propeller_rpt"/>
</dbReference>
<evidence type="ECO:0000256" key="4">
    <source>
        <dbReference type="HAMAP-Rule" id="MF_00923"/>
    </source>
</evidence>
<dbReference type="InterPro" id="IPR017687">
    <property type="entry name" value="BamB"/>
</dbReference>
<dbReference type="NCBIfam" id="TIGR03300">
    <property type="entry name" value="assembly_YfgL"/>
    <property type="match status" value="1"/>
</dbReference>
<dbReference type="PANTHER" id="PTHR34512">
    <property type="entry name" value="CELL SURFACE PROTEIN"/>
    <property type="match status" value="1"/>
</dbReference>
<dbReference type="OrthoDB" id="5173551at2"/>
<comment type="caution">
    <text evidence="7">The sequence shown here is derived from an EMBL/GenBank/DDBJ whole genome shotgun (WGS) entry which is preliminary data.</text>
</comment>
<keyword evidence="3 4" id="KW-0998">Cell outer membrane</keyword>
<dbReference type="PROSITE" id="PS51257">
    <property type="entry name" value="PROKAR_LIPOPROTEIN"/>
    <property type="match status" value="1"/>
</dbReference>
<dbReference type="RefSeq" id="WP_123637128.1">
    <property type="nucleotide sequence ID" value="NZ_RJUK01000001.1"/>
</dbReference>
<dbReference type="AlphaFoldDB" id="A0A3N1NX20"/>
<comment type="similarity">
    <text evidence="4">Belongs to the BamB family.</text>
</comment>
<evidence type="ECO:0000259" key="6">
    <source>
        <dbReference type="Pfam" id="PF13360"/>
    </source>
</evidence>
<comment type="subcellular location">
    <subcellularLocation>
        <location evidence="4">Cell outer membrane</location>
        <topology evidence="4">Lipid-anchor</topology>
    </subcellularLocation>
</comment>
<comment type="subunit">
    <text evidence="4">Part of the Bam complex.</text>
</comment>
<evidence type="ECO:0000256" key="2">
    <source>
        <dbReference type="ARBA" id="ARBA00023136"/>
    </source>
</evidence>
<feature type="chain" id="PRO_5018340830" description="Outer membrane protein assembly factor BamB" evidence="5">
    <location>
        <begin position="20"/>
        <end position="381"/>
    </location>
</feature>
<dbReference type="GO" id="GO:0009279">
    <property type="term" value="C:cell outer membrane"/>
    <property type="evidence" value="ECO:0007669"/>
    <property type="project" value="UniProtKB-SubCell"/>
</dbReference>
<gene>
    <name evidence="4" type="primary">bamB</name>
    <name evidence="7" type="ORF">EDC38_0427</name>
</gene>
<dbReference type="SUPFAM" id="SSF50998">
    <property type="entry name" value="Quinoprotein alcohol dehydrogenase-like"/>
    <property type="match status" value="1"/>
</dbReference>
<keyword evidence="4" id="KW-0449">Lipoprotein</keyword>
<dbReference type="PANTHER" id="PTHR34512:SF30">
    <property type="entry name" value="OUTER MEMBRANE PROTEIN ASSEMBLY FACTOR BAMB"/>
    <property type="match status" value="1"/>
</dbReference>
<dbReference type="InterPro" id="IPR002372">
    <property type="entry name" value="PQQ_rpt_dom"/>
</dbReference>
<evidence type="ECO:0000256" key="1">
    <source>
        <dbReference type="ARBA" id="ARBA00022729"/>
    </source>
</evidence>
<dbReference type="Pfam" id="PF13360">
    <property type="entry name" value="PQQ_2"/>
    <property type="match status" value="1"/>
</dbReference>
<accession>A0A3N1NX20</accession>
<organism evidence="7 8">
    <name type="scientific">Marinimicrobium koreense</name>
    <dbReference type="NCBI Taxonomy" id="306545"/>
    <lineage>
        <taxon>Bacteria</taxon>
        <taxon>Pseudomonadati</taxon>
        <taxon>Pseudomonadota</taxon>
        <taxon>Gammaproteobacteria</taxon>
        <taxon>Cellvibrionales</taxon>
        <taxon>Cellvibrionaceae</taxon>
        <taxon>Marinimicrobium</taxon>
    </lineage>
</organism>
<keyword evidence="4" id="KW-0564">Palmitate</keyword>
<comment type="function">
    <text evidence="4">Part of the outer membrane protein assembly complex, which is involved in assembly and insertion of beta-barrel proteins into the outer membrane.</text>
</comment>
<keyword evidence="8" id="KW-1185">Reference proteome</keyword>
<evidence type="ECO:0000313" key="7">
    <source>
        <dbReference type="EMBL" id="ROQ19838.1"/>
    </source>
</evidence>
<feature type="signal peptide" evidence="5">
    <location>
        <begin position="1"/>
        <end position="19"/>
    </location>
</feature>
<dbReference type="GO" id="GO:0051205">
    <property type="term" value="P:protein insertion into membrane"/>
    <property type="evidence" value="ECO:0007669"/>
    <property type="project" value="UniProtKB-UniRule"/>
</dbReference>
<feature type="domain" description="Pyrrolo-quinoline quinone repeat" evidence="6">
    <location>
        <begin position="73"/>
        <end position="304"/>
    </location>
</feature>
<dbReference type="HAMAP" id="MF_00923">
    <property type="entry name" value="OM_assembly_BamB"/>
    <property type="match status" value="1"/>
</dbReference>
<name>A0A3N1NX20_9GAMM</name>
<evidence type="ECO:0000313" key="8">
    <source>
        <dbReference type="Proteomes" id="UP000273643"/>
    </source>
</evidence>
<keyword evidence="2 4" id="KW-0472">Membrane</keyword>
<proteinExistence type="inferred from homology"/>
<dbReference type="Gene3D" id="2.130.10.10">
    <property type="entry name" value="YVTN repeat-like/Quinoprotein amine dehydrogenase"/>
    <property type="match status" value="1"/>
</dbReference>
<dbReference type="Proteomes" id="UP000273643">
    <property type="component" value="Unassembled WGS sequence"/>
</dbReference>
<dbReference type="InterPro" id="IPR011047">
    <property type="entry name" value="Quinoprotein_ADH-like_sf"/>
</dbReference>
<evidence type="ECO:0000256" key="3">
    <source>
        <dbReference type="ARBA" id="ARBA00023237"/>
    </source>
</evidence>